<feature type="non-terminal residue" evidence="1">
    <location>
        <position position="119"/>
    </location>
</feature>
<dbReference type="Proteomes" id="UP001221757">
    <property type="component" value="Unassembled WGS sequence"/>
</dbReference>
<name>A0AAD7CTH2_MYCRO</name>
<reference evidence="1" key="1">
    <citation type="submission" date="2023-03" db="EMBL/GenBank/DDBJ databases">
        <title>Massive genome expansion in bonnet fungi (Mycena s.s.) driven by repeated elements and novel gene families across ecological guilds.</title>
        <authorList>
            <consortium name="Lawrence Berkeley National Laboratory"/>
            <person name="Harder C.B."/>
            <person name="Miyauchi S."/>
            <person name="Viragh M."/>
            <person name="Kuo A."/>
            <person name="Thoen E."/>
            <person name="Andreopoulos B."/>
            <person name="Lu D."/>
            <person name="Skrede I."/>
            <person name="Drula E."/>
            <person name="Henrissat B."/>
            <person name="Morin E."/>
            <person name="Kohler A."/>
            <person name="Barry K."/>
            <person name="LaButti K."/>
            <person name="Morin E."/>
            <person name="Salamov A."/>
            <person name="Lipzen A."/>
            <person name="Mereny Z."/>
            <person name="Hegedus B."/>
            <person name="Baldrian P."/>
            <person name="Stursova M."/>
            <person name="Weitz H."/>
            <person name="Taylor A."/>
            <person name="Grigoriev I.V."/>
            <person name="Nagy L.G."/>
            <person name="Martin F."/>
            <person name="Kauserud H."/>
        </authorList>
    </citation>
    <scope>NUCLEOTIDE SEQUENCE</scope>
    <source>
        <strain evidence="1">CBHHK067</strain>
    </source>
</reference>
<evidence type="ECO:0000313" key="2">
    <source>
        <dbReference type="Proteomes" id="UP001221757"/>
    </source>
</evidence>
<dbReference type="EMBL" id="JARKIE010000251">
    <property type="protein sequence ID" value="KAJ7661198.1"/>
    <property type="molecule type" value="Genomic_DNA"/>
</dbReference>
<comment type="caution">
    <text evidence="1">The sequence shown here is derived from an EMBL/GenBank/DDBJ whole genome shotgun (WGS) entry which is preliminary data.</text>
</comment>
<organism evidence="1 2">
    <name type="scientific">Mycena rosella</name>
    <name type="common">Pink bonnet</name>
    <name type="synonym">Agaricus rosellus</name>
    <dbReference type="NCBI Taxonomy" id="1033263"/>
    <lineage>
        <taxon>Eukaryota</taxon>
        <taxon>Fungi</taxon>
        <taxon>Dikarya</taxon>
        <taxon>Basidiomycota</taxon>
        <taxon>Agaricomycotina</taxon>
        <taxon>Agaricomycetes</taxon>
        <taxon>Agaricomycetidae</taxon>
        <taxon>Agaricales</taxon>
        <taxon>Marasmiineae</taxon>
        <taxon>Mycenaceae</taxon>
        <taxon>Mycena</taxon>
    </lineage>
</organism>
<accession>A0AAD7CTH2</accession>
<evidence type="ECO:0000313" key="1">
    <source>
        <dbReference type="EMBL" id="KAJ7661198.1"/>
    </source>
</evidence>
<gene>
    <name evidence="1" type="ORF">B0H17DRAFT_1337244</name>
</gene>
<keyword evidence="2" id="KW-1185">Reference proteome</keyword>
<protein>
    <submittedName>
        <fullName evidence="1">Uncharacterized protein</fullName>
    </submittedName>
</protein>
<dbReference type="AlphaFoldDB" id="A0AAD7CTH2"/>
<proteinExistence type="predicted"/>
<sequence length="119" mass="14030">MPDLCSLSPVCNQRVLLPHTRKQLHSHRLGLSQNRSEQLKRSSGVPRWRLNRRHTLNRCSGSLHVNECAPAARTFHISPFSFHVLFQFSTYLHNYLMDVYIYLNRVCICFSQYYCFNLS</sequence>